<accession>A0A0A6WYY4</accession>
<comment type="caution">
    <text evidence="4">The sequence shown here is derived from an EMBL/GenBank/DDBJ whole genome shotgun (WGS) entry which is preliminary data.</text>
</comment>
<keyword evidence="2" id="KW-0472">Membrane</keyword>
<gene>
    <name evidence="4" type="ORF">MB27_36965</name>
</gene>
<dbReference type="EMBL" id="JRTT01000134">
    <property type="protein sequence ID" value="KHD72982.1"/>
    <property type="molecule type" value="Genomic_DNA"/>
</dbReference>
<organism evidence="4 5">
    <name type="scientific">Actinoplanes utahensis</name>
    <dbReference type="NCBI Taxonomy" id="1869"/>
    <lineage>
        <taxon>Bacteria</taxon>
        <taxon>Bacillati</taxon>
        <taxon>Actinomycetota</taxon>
        <taxon>Actinomycetes</taxon>
        <taxon>Micromonosporales</taxon>
        <taxon>Micromonosporaceae</taxon>
        <taxon>Actinoplanes</taxon>
    </lineage>
</organism>
<dbReference type="Proteomes" id="UP000054537">
    <property type="component" value="Unassembled WGS sequence"/>
</dbReference>
<proteinExistence type="predicted"/>
<dbReference type="Pfam" id="PF10708">
    <property type="entry name" value="DUF2510"/>
    <property type="match status" value="1"/>
</dbReference>
<dbReference type="RefSeq" id="WP_043532757.1">
    <property type="nucleotide sequence ID" value="NZ_BAABKU010000040.1"/>
</dbReference>
<evidence type="ECO:0000256" key="1">
    <source>
        <dbReference type="SAM" id="MobiDB-lite"/>
    </source>
</evidence>
<feature type="domain" description="DUF2510" evidence="3">
    <location>
        <begin position="5"/>
        <end position="37"/>
    </location>
</feature>
<dbReference type="AlphaFoldDB" id="A0A0A6WYY4"/>
<feature type="compositionally biased region" description="Low complexity" evidence="1">
    <location>
        <begin position="82"/>
        <end position="96"/>
    </location>
</feature>
<dbReference type="OrthoDB" id="5244233at2"/>
<feature type="transmembrane region" description="Helical" evidence="2">
    <location>
        <begin position="136"/>
        <end position="162"/>
    </location>
</feature>
<evidence type="ECO:0000313" key="4">
    <source>
        <dbReference type="EMBL" id="KHD72982.1"/>
    </source>
</evidence>
<dbReference type="eggNOG" id="ENOG50331V5">
    <property type="taxonomic scope" value="Bacteria"/>
</dbReference>
<evidence type="ECO:0000256" key="2">
    <source>
        <dbReference type="SAM" id="Phobius"/>
    </source>
</evidence>
<feature type="compositionally biased region" description="Pro residues" evidence="1">
    <location>
        <begin position="34"/>
        <end position="54"/>
    </location>
</feature>
<keyword evidence="5" id="KW-1185">Reference proteome</keyword>
<evidence type="ECO:0000259" key="3">
    <source>
        <dbReference type="Pfam" id="PF10708"/>
    </source>
</evidence>
<feature type="region of interest" description="Disordered" evidence="1">
    <location>
        <begin position="1"/>
        <end position="132"/>
    </location>
</feature>
<keyword evidence="2" id="KW-0812">Transmembrane</keyword>
<keyword evidence="2" id="KW-1133">Transmembrane helix</keyword>
<reference evidence="4 5" key="1">
    <citation type="submission" date="2014-10" db="EMBL/GenBank/DDBJ databases">
        <title>Draft genome sequence of Actinoplanes utahensis NRRL 12052.</title>
        <authorList>
            <person name="Velasco-Bucheli B."/>
            <person name="del Cerro C."/>
            <person name="Hormigo D."/>
            <person name="Garcia J.L."/>
            <person name="Acebal C."/>
            <person name="Arroyo M."/>
            <person name="de la Mata I."/>
        </authorList>
    </citation>
    <scope>NUCLEOTIDE SEQUENCE [LARGE SCALE GENOMIC DNA]</scope>
    <source>
        <strain evidence="4 5">NRRL 12052</strain>
    </source>
</reference>
<protein>
    <recommendedName>
        <fullName evidence="3">DUF2510 domain-containing protein</fullName>
    </recommendedName>
</protein>
<name>A0A0A6WYY4_ACTUT</name>
<sequence length="163" mass="16858">MTQPAGWYADPSGLPAQRWWDGRQWTDHIQPGGTPTPPPNGYFPPIPPSGPAAPGPHTVVPDNNPPLYVTQHAGPPVARPFTLTSPSPGAPTGPSTMHPVDAVPGRLGFTTPPRPAPDTPGAPDASDASDASRKSVIWRAAGPVALAVIAALILALTAFLLLR</sequence>
<dbReference type="InterPro" id="IPR018929">
    <property type="entry name" value="DUF2510"/>
</dbReference>
<evidence type="ECO:0000313" key="5">
    <source>
        <dbReference type="Proteomes" id="UP000054537"/>
    </source>
</evidence>